<keyword evidence="8 13" id="KW-0812">Transmembrane</keyword>
<comment type="caution">
    <text evidence="14">The sequence shown here is derived from an EMBL/GenBank/DDBJ whole genome shotgun (WGS) entry which is preliminary data.</text>
</comment>
<dbReference type="Proteomes" id="UP000016569">
    <property type="component" value="Unassembled WGS sequence"/>
</dbReference>
<comment type="subcellular location">
    <subcellularLocation>
        <location evidence="2">Cell membrane</location>
        <topology evidence="2">Single-pass membrane protein</topology>
    </subcellularLocation>
</comment>
<keyword evidence="9" id="KW-0653">Protein transport</keyword>
<dbReference type="GO" id="GO:0015031">
    <property type="term" value="P:protein transport"/>
    <property type="evidence" value="ECO:0007669"/>
    <property type="project" value="UniProtKB-KW"/>
</dbReference>
<dbReference type="SMART" id="SM01323">
    <property type="entry name" value="YajC"/>
    <property type="match status" value="1"/>
</dbReference>
<name>A0A8E0NDI5_9CAUL</name>
<keyword evidence="12 13" id="KW-0472">Membrane</keyword>
<keyword evidence="7" id="KW-1003">Cell membrane</keyword>
<comment type="similarity">
    <text evidence="3">Belongs to the YajC family.</text>
</comment>
<evidence type="ECO:0000256" key="4">
    <source>
        <dbReference type="ARBA" id="ARBA00011718"/>
    </source>
</evidence>
<keyword evidence="10 13" id="KW-1133">Transmembrane helix</keyword>
<keyword evidence="15" id="KW-1185">Reference proteome</keyword>
<evidence type="ECO:0000256" key="10">
    <source>
        <dbReference type="ARBA" id="ARBA00022989"/>
    </source>
</evidence>
<dbReference type="AlphaFoldDB" id="A0A8E0NDI5"/>
<evidence type="ECO:0000256" key="11">
    <source>
        <dbReference type="ARBA" id="ARBA00023010"/>
    </source>
</evidence>
<evidence type="ECO:0000256" key="1">
    <source>
        <dbReference type="ARBA" id="ARBA00002061"/>
    </source>
</evidence>
<dbReference type="RefSeq" id="WP_021698502.1">
    <property type="nucleotide sequence ID" value="NZ_BATC01000072.1"/>
</dbReference>
<evidence type="ECO:0000256" key="7">
    <source>
        <dbReference type="ARBA" id="ARBA00022475"/>
    </source>
</evidence>
<evidence type="ECO:0000256" key="8">
    <source>
        <dbReference type="ARBA" id="ARBA00022692"/>
    </source>
</evidence>
<comment type="function">
    <text evidence="1">The SecYEG-SecDF-YajC-YidC holo-translocon (HTL) protein secretase/insertase is a supercomplex required for protein secretion, insertion of proteins into membranes, and assembly of membrane protein complexes. While the SecYEG complex is essential for assembly of a number of proteins and complexes, the SecDF-YajC-YidC subcomplex facilitates these functions.</text>
</comment>
<gene>
    <name evidence="14" type="ORF">MBEBAB_2658</name>
</gene>
<sequence length="115" mass="12394">MFATPAYASTAGAAAAGGGLTATLIQFLPFVLIFVLFWFLLIRPQQKRMKAHQAMVGGLKRGDTVVLSNGMIGKVTRVEDAEAMVEISQGVNVRVVKSMVAEVRNRTEIAANDKK</sequence>
<dbReference type="OrthoDB" id="9811406at2"/>
<evidence type="ECO:0000256" key="13">
    <source>
        <dbReference type="SAM" id="Phobius"/>
    </source>
</evidence>
<dbReference type="NCBIfam" id="TIGR00739">
    <property type="entry name" value="yajC"/>
    <property type="match status" value="1"/>
</dbReference>
<organism evidence="14 15">
    <name type="scientific">Brevundimonas abyssalis TAR-001</name>
    <dbReference type="NCBI Taxonomy" id="1391729"/>
    <lineage>
        <taxon>Bacteria</taxon>
        <taxon>Pseudomonadati</taxon>
        <taxon>Pseudomonadota</taxon>
        <taxon>Alphaproteobacteria</taxon>
        <taxon>Caulobacterales</taxon>
        <taxon>Caulobacteraceae</taxon>
        <taxon>Brevundimonas</taxon>
    </lineage>
</organism>
<protein>
    <recommendedName>
        <fullName evidence="5">Sec translocon accessory complex subunit YajC</fullName>
    </recommendedName>
</protein>
<evidence type="ECO:0000256" key="5">
    <source>
        <dbReference type="ARBA" id="ARBA00014962"/>
    </source>
</evidence>
<proteinExistence type="inferred from homology"/>
<feature type="transmembrane region" description="Helical" evidence="13">
    <location>
        <begin position="20"/>
        <end position="42"/>
    </location>
</feature>
<keyword evidence="11" id="KW-0811">Translocation</keyword>
<reference evidence="15" key="1">
    <citation type="journal article" date="2013" name="Genome Announc.">
        <title>Draft Genome Sequence of the Dimorphic Prosthecate Bacterium Brevundimonas abyssalis TAR-001T.</title>
        <authorList>
            <person name="Tsubouchi T."/>
            <person name="Nishi S."/>
            <person name="Usui K."/>
            <person name="Shimane Y."/>
            <person name="Takaki Y."/>
            <person name="Maruyama T."/>
            <person name="Hatada Y."/>
        </authorList>
    </citation>
    <scope>NUCLEOTIDE SEQUENCE [LARGE SCALE GENOMIC DNA]</scope>
    <source>
        <strain evidence="15">TAR-001</strain>
    </source>
</reference>
<dbReference type="PRINTS" id="PR01853">
    <property type="entry name" value="YAJCTRNLCASE"/>
</dbReference>
<comment type="subunit">
    <text evidence="4">Part of the SecDF-YidC-YajC translocase complex. The SecDF-YidC-YajC translocase forms a supercomplex with SecYEG, called the holo-translocon (HTL).</text>
</comment>
<dbReference type="GO" id="GO:0005886">
    <property type="term" value="C:plasma membrane"/>
    <property type="evidence" value="ECO:0007669"/>
    <property type="project" value="UniProtKB-SubCell"/>
</dbReference>
<evidence type="ECO:0000256" key="3">
    <source>
        <dbReference type="ARBA" id="ARBA00006742"/>
    </source>
</evidence>
<accession>A0A8E0NDI5</accession>
<evidence type="ECO:0000313" key="15">
    <source>
        <dbReference type="Proteomes" id="UP000016569"/>
    </source>
</evidence>
<dbReference type="PANTHER" id="PTHR33909">
    <property type="entry name" value="SEC TRANSLOCON ACCESSORY COMPLEX SUBUNIT YAJC"/>
    <property type="match status" value="1"/>
</dbReference>
<evidence type="ECO:0000313" key="14">
    <source>
        <dbReference type="EMBL" id="GAD60408.1"/>
    </source>
</evidence>
<dbReference type="EMBL" id="BATC01000072">
    <property type="protein sequence ID" value="GAD60408.1"/>
    <property type="molecule type" value="Genomic_DNA"/>
</dbReference>
<evidence type="ECO:0000256" key="6">
    <source>
        <dbReference type="ARBA" id="ARBA00022448"/>
    </source>
</evidence>
<evidence type="ECO:0000256" key="9">
    <source>
        <dbReference type="ARBA" id="ARBA00022927"/>
    </source>
</evidence>
<dbReference type="InterPro" id="IPR003849">
    <property type="entry name" value="Preprotein_translocase_YajC"/>
</dbReference>
<dbReference type="PANTHER" id="PTHR33909:SF1">
    <property type="entry name" value="SEC TRANSLOCON ACCESSORY COMPLEX SUBUNIT YAJC"/>
    <property type="match status" value="1"/>
</dbReference>
<evidence type="ECO:0000256" key="2">
    <source>
        <dbReference type="ARBA" id="ARBA00004162"/>
    </source>
</evidence>
<keyword evidence="6" id="KW-0813">Transport</keyword>
<dbReference type="Pfam" id="PF02699">
    <property type="entry name" value="YajC"/>
    <property type="match status" value="1"/>
</dbReference>
<evidence type="ECO:0000256" key="12">
    <source>
        <dbReference type="ARBA" id="ARBA00023136"/>
    </source>
</evidence>